<evidence type="ECO:0000313" key="1">
    <source>
        <dbReference type="EMBL" id="CAD8470674.1"/>
    </source>
</evidence>
<accession>A0A7S0HAM6</accession>
<organism evidence="1">
    <name type="scientific">Hanusia phi</name>
    <dbReference type="NCBI Taxonomy" id="3032"/>
    <lineage>
        <taxon>Eukaryota</taxon>
        <taxon>Cryptophyceae</taxon>
        <taxon>Pyrenomonadales</taxon>
        <taxon>Geminigeraceae</taxon>
        <taxon>Hanusia</taxon>
    </lineage>
</organism>
<proteinExistence type="predicted"/>
<dbReference type="AlphaFoldDB" id="A0A7S0HAM6"/>
<protein>
    <submittedName>
        <fullName evidence="1">Uncharacterized protein</fullName>
    </submittedName>
</protein>
<dbReference type="EMBL" id="HBEO01004410">
    <property type="protein sequence ID" value="CAD8470674.1"/>
    <property type="molecule type" value="Transcribed_RNA"/>
</dbReference>
<name>A0A7S0HAM6_9CRYP</name>
<reference evidence="1" key="1">
    <citation type="submission" date="2021-01" db="EMBL/GenBank/DDBJ databases">
        <authorList>
            <person name="Corre E."/>
            <person name="Pelletier E."/>
            <person name="Niang G."/>
            <person name="Scheremetjew M."/>
            <person name="Finn R."/>
            <person name="Kale V."/>
            <person name="Holt S."/>
            <person name="Cochrane G."/>
            <person name="Meng A."/>
            <person name="Brown T."/>
            <person name="Cohen L."/>
        </authorList>
    </citation>
    <scope>NUCLEOTIDE SEQUENCE</scope>
    <source>
        <strain evidence="1">CCMP325</strain>
    </source>
</reference>
<gene>
    <name evidence="1" type="ORF">HPHI1048_LOCUS3145</name>
</gene>
<sequence length="230" mass="25430">MAVIGMAFVSYDQDEGFWDDGSVTLAQLNKQEMNEILAKAKSMSTDQLRAEVAQLEADKRTRTTSLAKVRKQSLVVRGGQEDVAGNPEGGIIENVPPTVVAPVPGPPDFNGASAIIARLPNIGFAPSMLTEKGFETRGSFTVRKSRAGESFYLRVYGKLNHNMRCTLRGYRNLMGDFTGNTIYTGFKKIYTGKSQVQTGHIPRGIVGEFDIMTCRDLTNGEVQYFRIRYD</sequence>